<feature type="transmembrane region" description="Helical" evidence="8">
    <location>
        <begin position="37"/>
        <end position="57"/>
    </location>
</feature>
<dbReference type="EMBL" id="BBMN01000006">
    <property type="protein sequence ID" value="GAL05278.1"/>
    <property type="molecule type" value="Genomic_DNA"/>
</dbReference>
<dbReference type="AlphaFoldDB" id="A0A090QSM8"/>
<feature type="transmembrane region" description="Helical" evidence="8">
    <location>
        <begin position="101"/>
        <end position="119"/>
    </location>
</feature>
<evidence type="ECO:0000256" key="2">
    <source>
        <dbReference type="ARBA" id="ARBA00012438"/>
    </source>
</evidence>
<dbReference type="EC" id="2.7.13.3" evidence="2"/>
<feature type="transmembrane region" description="Helical" evidence="8">
    <location>
        <begin position="223"/>
        <end position="247"/>
    </location>
</feature>
<dbReference type="InterPro" id="IPR014265">
    <property type="entry name" value="XrtA/PrsK"/>
</dbReference>
<dbReference type="SUPFAM" id="SSF55874">
    <property type="entry name" value="ATPase domain of HSP90 chaperone/DNA topoisomerase II/histidine kinase"/>
    <property type="match status" value="1"/>
</dbReference>
<evidence type="ECO:0000256" key="8">
    <source>
        <dbReference type="SAM" id="Phobius"/>
    </source>
</evidence>
<keyword evidence="3" id="KW-0808">Transferase</keyword>
<dbReference type="Proteomes" id="UP000029227">
    <property type="component" value="Unassembled WGS sequence"/>
</dbReference>
<dbReference type="GO" id="GO:0005524">
    <property type="term" value="F:ATP binding"/>
    <property type="evidence" value="ECO:0007669"/>
    <property type="project" value="UniProtKB-KW"/>
</dbReference>
<proteinExistence type="predicted"/>
<keyword evidence="8" id="KW-0812">Transmembrane</keyword>
<feature type="transmembrane region" description="Helical" evidence="8">
    <location>
        <begin position="259"/>
        <end position="276"/>
    </location>
</feature>
<evidence type="ECO:0000256" key="5">
    <source>
        <dbReference type="ARBA" id="ARBA00022777"/>
    </source>
</evidence>
<evidence type="ECO:0000259" key="9">
    <source>
        <dbReference type="Pfam" id="PF02518"/>
    </source>
</evidence>
<dbReference type="Gene3D" id="3.30.565.10">
    <property type="entry name" value="Histidine kinase-like ATPase, C-terminal domain"/>
    <property type="match status" value="1"/>
</dbReference>
<evidence type="ECO:0000256" key="7">
    <source>
        <dbReference type="SAM" id="Coils"/>
    </source>
</evidence>
<comment type="catalytic activity">
    <reaction evidence="1">
        <text>ATP + protein L-histidine = ADP + protein N-phospho-L-histidine.</text>
        <dbReference type="EC" id="2.7.13.3"/>
    </reaction>
</comment>
<feature type="transmembrane region" description="Helical" evidence="8">
    <location>
        <begin position="162"/>
        <end position="188"/>
    </location>
</feature>
<keyword evidence="8" id="KW-0472">Membrane</keyword>
<dbReference type="NCBIfam" id="TIGR02916">
    <property type="entry name" value="PEP_his_kin"/>
    <property type="match status" value="1"/>
</dbReference>
<evidence type="ECO:0000313" key="11">
    <source>
        <dbReference type="Proteomes" id="UP000029227"/>
    </source>
</evidence>
<dbReference type="STRING" id="754436.JCM19237_3661"/>
<dbReference type="PANTHER" id="PTHR44936:SF10">
    <property type="entry name" value="SENSOR PROTEIN RSTB"/>
    <property type="match status" value="1"/>
</dbReference>
<feature type="transmembrane region" description="Helical" evidence="8">
    <location>
        <begin position="6"/>
        <end position="25"/>
    </location>
</feature>
<keyword evidence="8" id="KW-1133">Transmembrane helix</keyword>
<accession>A0A090QSM8</accession>
<dbReference type="GO" id="GO:0004673">
    <property type="term" value="F:protein histidine kinase activity"/>
    <property type="evidence" value="ECO:0007669"/>
    <property type="project" value="UniProtKB-EC"/>
</dbReference>
<feature type="transmembrane region" description="Helical" evidence="8">
    <location>
        <begin position="63"/>
        <end position="81"/>
    </location>
</feature>
<evidence type="ECO:0000313" key="10">
    <source>
        <dbReference type="EMBL" id="GAL05278.1"/>
    </source>
</evidence>
<keyword evidence="6" id="KW-0067">ATP-binding</keyword>
<sequence length="650" mass="73544">MEHLLGPAGYAMAALGFALIFLLILATKRKRHLQKRLLQGLCLLGMMWCGIAAWQQLYALSRLPPLLAESLFNLCLIVLIMSSLTDSKRLSDTLKQHSNRWFCLFIAVSASLEIFRLMVPVLHQKVYFFLHLGQAIIGLWFIEKIYRSSQQAARHAIKPLSLGLGLIFGYNFALYADAVLTNALTAAFWQGRGWVITMAIPFLLLAIKRLNQWESRIYVSRDVVYHSTLIMAASAYLMAMASVSYLIKVAGFHWTDTAQTLFFALGSVVLASLFLSESLRQQLKVFITKHFFANKYEYRQEWMQFCAALEQPDRSPYDKALAAAMRPFGCEYGVLVVKKQGHLRPIASLNCSLKHPDIMPTLQAIGDPVIEYQWITELNHLSRGLDAPPFAIPHADLIFPNHFSLLIPFDSSSQYQGLLLLSQPTTSDSINWEDRDLMRAISQQLGVYLAMYEAHQQLSESQQFDTFNRMSSFLVHDLKNVTAQLQLLSRNAEQHKHNPAFIDDAFETIDHAIERLNKMSAQLRKKQIDVEPSQAFELVEVLNAVCQTRSVQQPMPQLLLPESFTSFTLYASKERFKNILCHLVQNAQDATPADGRVTLQLAVTDEQAMITISDSGHGMSDAFIRERLFKPFDTTKGNAGMGIVRTTQKP</sequence>
<comment type="caution">
    <text evidence="10">The sequence shown here is derived from an EMBL/GenBank/DDBJ whole genome shotgun (WGS) entry which is preliminary data.</text>
</comment>
<organism evidence="10 11">
    <name type="scientific">Photobacterium aphoticum</name>
    <dbReference type="NCBI Taxonomy" id="754436"/>
    <lineage>
        <taxon>Bacteria</taxon>
        <taxon>Pseudomonadati</taxon>
        <taxon>Pseudomonadota</taxon>
        <taxon>Gammaproteobacteria</taxon>
        <taxon>Vibrionales</taxon>
        <taxon>Vibrionaceae</taxon>
        <taxon>Photobacterium</taxon>
    </lineage>
</organism>
<name>A0A090QSM8_9GAMM</name>
<evidence type="ECO:0000256" key="1">
    <source>
        <dbReference type="ARBA" id="ARBA00000085"/>
    </source>
</evidence>
<feature type="domain" description="Histidine kinase/HSP90-like ATPase" evidence="9">
    <location>
        <begin position="574"/>
        <end position="643"/>
    </location>
</feature>
<keyword evidence="7" id="KW-0175">Coiled coil</keyword>
<gene>
    <name evidence="10" type="ORF">JCM19237_3661</name>
</gene>
<dbReference type="Pfam" id="PF02518">
    <property type="entry name" value="HATPase_c"/>
    <property type="match status" value="1"/>
</dbReference>
<evidence type="ECO:0000256" key="4">
    <source>
        <dbReference type="ARBA" id="ARBA00022741"/>
    </source>
</evidence>
<dbReference type="SUPFAM" id="SSF55781">
    <property type="entry name" value="GAF domain-like"/>
    <property type="match status" value="1"/>
</dbReference>
<dbReference type="InterPro" id="IPR003594">
    <property type="entry name" value="HATPase_dom"/>
</dbReference>
<dbReference type="InterPro" id="IPR036890">
    <property type="entry name" value="HATPase_C_sf"/>
</dbReference>
<feature type="transmembrane region" description="Helical" evidence="8">
    <location>
        <begin position="125"/>
        <end position="142"/>
    </location>
</feature>
<evidence type="ECO:0000256" key="6">
    <source>
        <dbReference type="ARBA" id="ARBA00022840"/>
    </source>
</evidence>
<evidence type="ECO:0000256" key="3">
    <source>
        <dbReference type="ARBA" id="ARBA00022679"/>
    </source>
</evidence>
<dbReference type="InterPro" id="IPR050980">
    <property type="entry name" value="2C_sensor_his_kinase"/>
</dbReference>
<keyword evidence="5 10" id="KW-0418">Kinase</keyword>
<keyword evidence="4" id="KW-0547">Nucleotide-binding</keyword>
<feature type="transmembrane region" description="Helical" evidence="8">
    <location>
        <begin position="194"/>
        <end position="211"/>
    </location>
</feature>
<reference evidence="10 11" key="1">
    <citation type="journal article" date="2014" name="Genome Announc.">
        <title>Draft Genome Sequences of Two Vibrionaceae Species, Vibrio ponticus C121 and Photobacterium aphoticum C119, Isolated as Coral Reef Microbiota.</title>
        <authorList>
            <person name="Al-saari N."/>
            <person name="Meirelles P.M."/>
            <person name="Mino S."/>
            <person name="Suda W."/>
            <person name="Oshima K."/>
            <person name="Hattori M."/>
            <person name="Ohkuma M."/>
            <person name="Thompson F.L."/>
            <person name="Gomez-Gil B."/>
            <person name="Sawabe T."/>
            <person name="Sawabe T."/>
        </authorList>
    </citation>
    <scope>NUCLEOTIDE SEQUENCE [LARGE SCALE GENOMIC DNA]</scope>
    <source>
        <strain evidence="10 11">JCM 19237</strain>
    </source>
</reference>
<feature type="coiled-coil region" evidence="7">
    <location>
        <begin position="478"/>
        <end position="529"/>
    </location>
</feature>
<dbReference type="eggNOG" id="COG4191">
    <property type="taxonomic scope" value="Bacteria"/>
</dbReference>
<protein>
    <recommendedName>
        <fullName evidence="2">histidine kinase</fullName>
        <ecNumber evidence="2">2.7.13.3</ecNumber>
    </recommendedName>
</protein>
<dbReference type="PANTHER" id="PTHR44936">
    <property type="entry name" value="SENSOR PROTEIN CREC"/>
    <property type="match status" value="1"/>
</dbReference>